<dbReference type="RefSeq" id="WP_303493855.1">
    <property type="nucleotide sequence ID" value="NZ_JAUOPB010000016.1"/>
</dbReference>
<reference evidence="1" key="1">
    <citation type="submission" date="2023-07" db="EMBL/GenBank/DDBJ databases">
        <title>Genome content predicts the carbon catabolic preferences of heterotrophic bacteria.</title>
        <authorList>
            <person name="Gralka M."/>
        </authorList>
    </citation>
    <scope>NUCLEOTIDE SEQUENCE</scope>
    <source>
        <strain evidence="1">I3M17_2</strain>
    </source>
</reference>
<dbReference type="Proteomes" id="UP001169760">
    <property type="component" value="Unassembled WGS sequence"/>
</dbReference>
<dbReference type="AlphaFoldDB" id="A0AAW7XDW8"/>
<sequence length="442" mass="49130">MKAQRFSNKGDSQAKYLLKYAEPECASILEADASLPTLGKTYCVVIPAYKETPQCVARLLSHPHASELLIVLIINQPPSAPVTASSTNTHLWRWLLEQGRTSWATNTCAQTEAPASTAKLALIETTSAAILCVDRFTQGRTIAEDQGVGLARKLGADLAVALFAQQAFSHPVIFSTDADAHLPANYFAAQQQSFACNSASSAWVYDYTHNSTGNSAEDTEICQATQSYEQAIKYYRNGLAWAGSAYGFHTLGSTLAVSIAHYCQVRGFPMRAAGEDFYLLNKLAKVGTIKNINNSIIEIDARTSDRVPFGTGPAAQKIISQWHNEQQYHYYHPQCFTLLKSLLDNQVTIWQAIQTGRTPLFINNELDTENQALINNALTALNIQRFVSHASKQTRDEKQFRRQFHDWFDAFLTLKFIRFIAANKYSDIPLQQCLARAPFNQG</sequence>
<dbReference type="InterPro" id="IPR029044">
    <property type="entry name" value="Nucleotide-diphossugar_trans"/>
</dbReference>
<accession>A0AAW7XDW8</accession>
<evidence type="ECO:0000313" key="1">
    <source>
        <dbReference type="EMBL" id="MDO6424617.1"/>
    </source>
</evidence>
<name>A0AAW7XDW8_9GAMM</name>
<dbReference type="EMBL" id="JAUOPB010000016">
    <property type="protein sequence ID" value="MDO6424617.1"/>
    <property type="molecule type" value="Genomic_DNA"/>
</dbReference>
<organism evidence="1 2">
    <name type="scientific">Saccharophagus degradans</name>
    <dbReference type="NCBI Taxonomy" id="86304"/>
    <lineage>
        <taxon>Bacteria</taxon>
        <taxon>Pseudomonadati</taxon>
        <taxon>Pseudomonadota</taxon>
        <taxon>Gammaproteobacteria</taxon>
        <taxon>Cellvibrionales</taxon>
        <taxon>Cellvibrionaceae</taxon>
        <taxon>Saccharophagus</taxon>
    </lineage>
</organism>
<proteinExistence type="predicted"/>
<evidence type="ECO:0000313" key="2">
    <source>
        <dbReference type="Proteomes" id="UP001169760"/>
    </source>
</evidence>
<dbReference type="SUPFAM" id="SSF53448">
    <property type="entry name" value="Nucleotide-diphospho-sugar transferases"/>
    <property type="match status" value="1"/>
</dbReference>
<gene>
    <name evidence="1" type="ORF">Q4521_19165</name>
</gene>
<protein>
    <submittedName>
        <fullName evidence="1">Uncharacterized protein</fullName>
    </submittedName>
</protein>
<comment type="caution">
    <text evidence="1">The sequence shown here is derived from an EMBL/GenBank/DDBJ whole genome shotgun (WGS) entry which is preliminary data.</text>
</comment>